<dbReference type="PANTHER" id="PTHR30472:SF25">
    <property type="entry name" value="ABC TRANSPORTER PERMEASE PROTEIN MJ0876-RELATED"/>
    <property type="match status" value="1"/>
</dbReference>
<evidence type="ECO:0000256" key="3">
    <source>
        <dbReference type="ARBA" id="ARBA00022448"/>
    </source>
</evidence>
<name>A0A7T2X139_9BURK</name>
<reference evidence="9 10" key="1">
    <citation type="submission" date="2020-12" db="EMBL/GenBank/DDBJ databases">
        <title>FDA dAtabase for Regulatory Grade micrObial Sequences (FDA-ARGOS): Supporting development and validation of Infectious Disease Dx tests.</title>
        <authorList>
            <person name="Nelson B."/>
            <person name="Plummer A."/>
            <person name="Tallon L."/>
            <person name="Sadzewicz L."/>
            <person name="Zhao X."/>
            <person name="Boylan J."/>
            <person name="Ott S."/>
            <person name="Bowen H."/>
            <person name="Vavikolanu K."/>
            <person name="Mehta A."/>
            <person name="Aluvathingal J."/>
            <person name="Nadendla S."/>
            <person name="Myers T."/>
            <person name="Yan Y."/>
            <person name="Sichtig H."/>
        </authorList>
    </citation>
    <scope>NUCLEOTIDE SEQUENCE [LARGE SCALE GENOMIC DNA]</scope>
    <source>
        <strain evidence="9 10">FDAARGOS_899</strain>
    </source>
</reference>
<evidence type="ECO:0000256" key="1">
    <source>
        <dbReference type="ARBA" id="ARBA00004651"/>
    </source>
</evidence>
<comment type="subcellular location">
    <subcellularLocation>
        <location evidence="1">Cell membrane</location>
        <topology evidence="1">Multi-pass membrane protein</topology>
    </subcellularLocation>
</comment>
<sequence>MVTALCIGPYRLPLERVLAAMFASDASLLHDPELRQMRYVLLEIRAPRVIMAILVGGGLGLSGSAMQALFRNPLADPGLLGISSSAAFGAAAMIVLGSLFLPHPVVFGYLPVAAFACAFAASLLMYSFAASSGRLAIPLLLLAGIAVNALAIGGIGLLIYVSNGEQLRTLTFWNLGSVAGANWTIIAAVAPIIALGGGLLLGHRRALNALQLGETEAQHLGVPVLRVKRVVLFGVALCVGTLVACTGVIGFVGLVAPHCMRLLGGPDQRFVMPAAALFGAILMLLADLGARTLHAPAEIPLGILTALFGAPFFLALLLKKKAVWGM</sequence>
<feature type="transmembrane region" description="Helical" evidence="8">
    <location>
        <begin position="107"/>
        <end position="128"/>
    </location>
</feature>
<evidence type="ECO:0000256" key="2">
    <source>
        <dbReference type="ARBA" id="ARBA00007935"/>
    </source>
</evidence>
<dbReference type="Pfam" id="PF01032">
    <property type="entry name" value="FecCD"/>
    <property type="match status" value="1"/>
</dbReference>
<evidence type="ECO:0000313" key="9">
    <source>
        <dbReference type="EMBL" id="QPS47966.1"/>
    </source>
</evidence>
<keyword evidence="7 8" id="KW-0472">Membrane</keyword>
<dbReference type="GO" id="GO:0005886">
    <property type="term" value="C:plasma membrane"/>
    <property type="evidence" value="ECO:0007669"/>
    <property type="project" value="UniProtKB-SubCell"/>
</dbReference>
<keyword evidence="6 8" id="KW-1133">Transmembrane helix</keyword>
<feature type="transmembrane region" description="Helical" evidence="8">
    <location>
        <begin position="135"/>
        <end position="161"/>
    </location>
</feature>
<dbReference type="SUPFAM" id="SSF81345">
    <property type="entry name" value="ABC transporter involved in vitamin B12 uptake, BtuC"/>
    <property type="match status" value="1"/>
</dbReference>
<evidence type="ECO:0000256" key="6">
    <source>
        <dbReference type="ARBA" id="ARBA00022989"/>
    </source>
</evidence>
<dbReference type="KEGG" id="bhg:I6G56_25855"/>
<keyword evidence="5 8" id="KW-0812">Transmembrane</keyword>
<accession>A0A7T2X139</accession>
<comment type="similarity">
    <text evidence="2">Belongs to the binding-protein-dependent transport system permease family. FecCD subfamily.</text>
</comment>
<feature type="transmembrane region" description="Helical" evidence="8">
    <location>
        <begin position="270"/>
        <end position="289"/>
    </location>
</feature>
<dbReference type="InterPro" id="IPR000522">
    <property type="entry name" value="ABC_transptr_permease_BtuC"/>
</dbReference>
<evidence type="ECO:0000256" key="5">
    <source>
        <dbReference type="ARBA" id="ARBA00022692"/>
    </source>
</evidence>
<dbReference type="GO" id="GO:0033214">
    <property type="term" value="P:siderophore-iron import into cell"/>
    <property type="evidence" value="ECO:0007669"/>
    <property type="project" value="TreeGrafter"/>
</dbReference>
<dbReference type="AlphaFoldDB" id="A0A7T2X139"/>
<evidence type="ECO:0000256" key="4">
    <source>
        <dbReference type="ARBA" id="ARBA00022475"/>
    </source>
</evidence>
<dbReference type="PANTHER" id="PTHR30472">
    <property type="entry name" value="FERRIC ENTEROBACTIN TRANSPORT SYSTEM PERMEASE PROTEIN"/>
    <property type="match status" value="1"/>
</dbReference>
<feature type="transmembrane region" description="Helical" evidence="8">
    <location>
        <begin position="49"/>
        <end position="70"/>
    </location>
</feature>
<dbReference type="Gene3D" id="1.10.3470.10">
    <property type="entry name" value="ABC transporter involved in vitamin B12 uptake, BtuC"/>
    <property type="match status" value="1"/>
</dbReference>
<dbReference type="EMBL" id="CP065687">
    <property type="protein sequence ID" value="QPS47966.1"/>
    <property type="molecule type" value="Genomic_DNA"/>
</dbReference>
<keyword evidence="4" id="KW-1003">Cell membrane</keyword>
<keyword evidence="3" id="KW-0813">Transport</keyword>
<dbReference type="FunFam" id="1.10.3470.10:FF:000001">
    <property type="entry name" value="Vitamin B12 ABC transporter permease BtuC"/>
    <property type="match status" value="1"/>
</dbReference>
<protein>
    <submittedName>
        <fullName evidence="9">Iron ABC transporter permease</fullName>
    </submittedName>
</protein>
<organism evidence="9 10">
    <name type="scientific">Burkholderia humptydooensis</name>
    <dbReference type="NCBI Taxonomy" id="430531"/>
    <lineage>
        <taxon>Bacteria</taxon>
        <taxon>Pseudomonadati</taxon>
        <taxon>Pseudomonadota</taxon>
        <taxon>Betaproteobacteria</taxon>
        <taxon>Burkholderiales</taxon>
        <taxon>Burkholderiaceae</taxon>
        <taxon>Burkholderia</taxon>
        <taxon>pseudomallei group</taxon>
    </lineage>
</organism>
<proteinExistence type="inferred from homology"/>
<dbReference type="GO" id="GO:0022857">
    <property type="term" value="F:transmembrane transporter activity"/>
    <property type="evidence" value="ECO:0007669"/>
    <property type="project" value="InterPro"/>
</dbReference>
<dbReference type="Proteomes" id="UP000594943">
    <property type="component" value="Chromosome 2"/>
</dbReference>
<dbReference type="CDD" id="cd06550">
    <property type="entry name" value="TM_ABC_iron-siderophores_like"/>
    <property type="match status" value="1"/>
</dbReference>
<feature type="transmembrane region" description="Helical" evidence="8">
    <location>
        <begin position="230"/>
        <end position="258"/>
    </location>
</feature>
<evidence type="ECO:0000256" key="7">
    <source>
        <dbReference type="ARBA" id="ARBA00023136"/>
    </source>
</evidence>
<evidence type="ECO:0000256" key="8">
    <source>
        <dbReference type="SAM" id="Phobius"/>
    </source>
</evidence>
<gene>
    <name evidence="9" type="ORF">I6G56_25855</name>
</gene>
<feature type="transmembrane region" description="Helical" evidence="8">
    <location>
        <begin position="181"/>
        <end position="201"/>
    </location>
</feature>
<feature type="transmembrane region" description="Helical" evidence="8">
    <location>
        <begin position="79"/>
        <end position="101"/>
    </location>
</feature>
<feature type="transmembrane region" description="Helical" evidence="8">
    <location>
        <begin position="301"/>
        <end position="318"/>
    </location>
</feature>
<dbReference type="InterPro" id="IPR037294">
    <property type="entry name" value="ABC_BtuC-like"/>
</dbReference>
<evidence type="ECO:0000313" key="10">
    <source>
        <dbReference type="Proteomes" id="UP000594943"/>
    </source>
</evidence>